<accession>A0AAW5IAR4</accession>
<evidence type="ECO:0000313" key="2">
    <source>
        <dbReference type="Proteomes" id="UP001205506"/>
    </source>
</evidence>
<proteinExistence type="predicted"/>
<dbReference type="EMBL" id="JANDWU010000026">
    <property type="protein sequence ID" value="MCP9550254.1"/>
    <property type="molecule type" value="Genomic_DNA"/>
</dbReference>
<evidence type="ECO:0000313" key="1">
    <source>
        <dbReference type="EMBL" id="MCP9550254.1"/>
    </source>
</evidence>
<dbReference type="RefSeq" id="WP_254970089.1">
    <property type="nucleotide sequence ID" value="NZ_JANDWU010000026.1"/>
</dbReference>
<reference evidence="1" key="1">
    <citation type="submission" date="2022-07" db="EMBL/GenBank/DDBJ databases">
        <title>Prevotella copri.</title>
        <authorList>
            <person name="Yang C."/>
        </authorList>
    </citation>
    <scope>NUCLEOTIDE SEQUENCE</scope>
    <source>
        <strain evidence="1">HF1805</strain>
    </source>
</reference>
<protein>
    <submittedName>
        <fullName evidence="1">Uncharacterized protein</fullName>
    </submittedName>
</protein>
<name>A0AAW5IAR4_9BACT</name>
<organism evidence="1 2">
    <name type="scientific">Segatella copri</name>
    <dbReference type="NCBI Taxonomy" id="165179"/>
    <lineage>
        <taxon>Bacteria</taxon>
        <taxon>Pseudomonadati</taxon>
        <taxon>Bacteroidota</taxon>
        <taxon>Bacteroidia</taxon>
        <taxon>Bacteroidales</taxon>
        <taxon>Prevotellaceae</taxon>
        <taxon>Segatella</taxon>
    </lineage>
</organism>
<dbReference type="Proteomes" id="UP001205506">
    <property type="component" value="Unassembled WGS sequence"/>
</dbReference>
<sequence length="76" mass="8863">MELEDYKRAKQLQEETLPAFERLKKAVSAGMLDKATIKEIGDSFANAMFYENDFAESLEEFVDEWAGKFKEEFDEL</sequence>
<comment type="caution">
    <text evidence="1">The sequence shown here is derived from an EMBL/GenBank/DDBJ whole genome shotgun (WGS) entry which is preliminary data.</text>
</comment>
<dbReference type="AlphaFoldDB" id="A0AAW5IAR4"/>
<gene>
    <name evidence="1" type="ORF">NNC68_12330</name>
</gene>